<dbReference type="eggNOG" id="ENOG5031AND">
    <property type="taxonomic scope" value="Bacteria"/>
</dbReference>
<evidence type="ECO:0000259" key="1">
    <source>
        <dbReference type="PROSITE" id="PS50801"/>
    </source>
</evidence>
<dbReference type="InterPro" id="IPR002645">
    <property type="entry name" value="STAS_dom"/>
</dbReference>
<dbReference type="SUPFAM" id="SSF52091">
    <property type="entry name" value="SpoIIaa-like"/>
    <property type="match status" value="1"/>
</dbReference>
<evidence type="ECO:0000313" key="2">
    <source>
        <dbReference type="EMBL" id="EME69554.1"/>
    </source>
</evidence>
<gene>
    <name evidence="2" type="ORF">H261_12909</name>
</gene>
<dbReference type="InterPro" id="IPR036513">
    <property type="entry name" value="STAS_dom_sf"/>
</dbReference>
<dbReference type="AlphaFoldDB" id="M3AAN4"/>
<dbReference type="PROSITE" id="PS50801">
    <property type="entry name" value="STAS"/>
    <property type="match status" value="1"/>
</dbReference>
<name>M3AAN4_9PROT</name>
<dbReference type="PATRIC" id="fig|1244869.3.peg.2604"/>
<dbReference type="STRING" id="1244869.H261_12909"/>
<dbReference type="EMBL" id="AONQ01000032">
    <property type="protein sequence ID" value="EME69554.1"/>
    <property type="molecule type" value="Genomic_DNA"/>
</dbReference>
<keyword evidence="3" id="KW-1185">Reference proteome</keyword>
<dbReference type="RefSeq" id="WP_008618099.1">
    <property type="nucleotide sequence ID" value="NZ_AONQ01000032.1"/>
</dbReference>
<protein>
    <submittedName>
        <fullName evidence="2">Sulfate transporter/anti sigma-factor antagonist sTAs</fullName>
    </submittedName>
</protein>
<comment type="caution">
    <text evidence="2">The sequence shown here is derived from an EMBL/GenBank/DDBJ whole genome shotgun (WGS) entry which is preliminary data.</text>
</comment>
<dbReference type="Proteomes" id="UP000011744">
    <property type="component" value="Unassembled WGS sequence"/>
</dbReference>
<evidence type="ECO:0000313" key="3">
    <source>
        <dbReference type="Proteomes" id="UP000011744"/>
    </source>
</evidence>
<dbReference type="Pfam" id="PF13466">
    <property type="entry name" value="STAS_2"/>
    <property type="match status" value="1"/>
</dbReference>
<dbReference type="OrthoDB" id="7576888at2"/>
<dbReference type="CDD" id="cd07043">
    <property type="entry name" value="STAS_anti-anti-sigma_factors"/>
    <property type="match status" value="1"/>
</dbReference>
<feature type="domain" description="STAS" evidence="1">
    <location>
        <begin position="1"/>
        <end position="103"/>
    </location>
</feature>
<dbReference type="Gene3D" id="3.30.750.24">
    <property type="entry name" value="STAS domain"/>
    <property type="match status" value="1"/>
</dbReference>
<accession>M3AAN4</accession>
<dbReference type="InterPro" id="IPR058548">
    <property type="entry name" value="MlaB-like_STAS"/>
</dbReference>
<reference evidence="2 3" key="1">
    <citation type="journal article" date="2014" name="Genome Announc.">
        <title>Draft Genome Sequence of Magnetospirillum sp. Strain SO-1, a Freshwater Magnetotactic Bacterium Isolated from the Ol'khovka River, Russia.</title>
        <authorList>
            <person name="Grouzdev D.S."/>
            <person name="Dziuba M.V."/>
            <person name="Sukhacheva M.S."/>
            <person name="Mardanov A.V."/>
            <person name="Beletskiy A.V."/>
            <person name="Kuznetsov B.B."/>
            <person name="Skryabin K.G."/>
        </authorList>
    </citation>
    <scope>NUCLEOTIDE SEQUENCE [LARGE SCALE GENOMIC DNA]</scope>
    <source>
        <strain evidence="2 3">SO-1</strain>
    </source>
</reference>
<proteinExistence type="predicted"/>
<organism evidence="2 3">
    <name type="scientific">Paramagnetospirillum caucaseum</name>
    <dbReference type="NCBI Taxonomy" id="1244869"/>
    <lineage>
        <taxon>Bacteria</taxon>
        <taxon>Pseudomonadati</taxon>
        <taxon>Pseudomonadota</taxon>
        <taxon>Alphaproteobacteria</taxon>
        <taxon>Rhodospirillales</taxon>
        <taxon>Magnetospirillaceae</taxon>
        <taxon>Paramagnetospirillum</taxon>
    </lineage>
</organism>
<sequence length="103" mass="10661">MARAPTVVIGFTGAATIRQADDIARQLKQALESSDRIEVDCSGLTEVDVAFIQLILAACKSAEAAGKVLSLSAPAGGALLEILTICGAQDGSRAQFWLEGRTA</sequence>